<dbReference type="SUPFAM" id="SSF63829">
    <property type="entry name" value="Calcium-dependent phosphotriesterase"/>
    <property type="match status" value="1"/>
</dbReference>
<dbReference type="SMART" id="SM00225">
    <property type="entry name" value="BTB"/>
    <property type="match status" value="1"/>
</dbReference>
<proteinExistence type="predicted"/>
<comment type="caution">
    <text evidence="6">The sequence shown here is derived from an EMBL/GenBank/DDBJ whole genome shotgun (WGS) entry which is preliminary data.</text>
</comment>
<organism evidence="6 7">
    <name type="scientific">Pleodorina starrii</name>
    <dbReference type="NCBI Taxonomy" id="330485"/>
    <lineage>
        <taxon>Eukaryota</taxon>
        <taxon>Viridiplantae</taxon>
        <taxon>Chlorophyta</taxon>
        <taxon>core chlorophytes</taxon>
        <taxon>Chlorophyceae</taxon>
        <taxon>CS clade</taxon>
        <taxon>Chlamydomonadales</taxon>
        <taxon>Volvocaceae</taxon>
        <taxon>Pleodorina</taxon>
    </lineage>
</organism>
<feature type="region of interest" description="Disordered" evidence="4">
    <location>
        <begin position="213"/>
        <end position="237"/>
    </location>
</feature>
<dbReference type="AlphaFoldDB" id="A0A9W6EZ22"/>
<evidence type="ECO:0000256" key="4">
    <source>
        <dbReference type="SAM" id="MobiDB-lite"/>
    </source>
</evidence>
<dbReference type="EMBL" id="BRXU01000003">
    <property type="protein sequence ID" value="GLC49830.1"/>
    <property type="molecule type" value="Genomic_DNA"/>
</dbReference>
<feature type="region of interest" description="Disordered" evidence="4">
    <location>
        <begin position="346"/>
        <end position="368"/>
    </location>
</feature>
<dbReference type="InterPro" id="IPR011333">
    <property type="entry name" value="SKP1/BTB/POZ_sf"/>
</dbReference>
<dbReference type="Gene3D" id="2.120.10.30">
    <property type="entry name" value="TolB, C-terminal domain"/>
    <property type="match status" value="1"/>
</dbReference>
<evidence type="ECO:0000259" key="5">
    <source>
        <dbReference type="PROSITE" id="PS50097"/>
    </source>
</evidence>
<evidence type="ECO:0000256" key="3">
    <source>
        <dbReference type="ARBA" id="ARBA00023043"/>
    </source>
</evidence>
<evidence type="ECO:0000256" key="2">
    <source>
        <dbReference type="ARBA" id="ARBA00022737"/>
    </source>
</evidence>
<dbReference type="Proteomes" id="UP001165080">
    <property type="component" value="Unassembled WGS sequence"/>
</dbReference>
<dbReference type="Gene3D" id="3.30.710.10">
    <property type="entry name" value="Potassium Channel Kv1.1, Chain A"/>
    <property type="match status" value="1"/>
</dbReference>
<dbReference type="PANTHER" id="PTHR46231">
    <property type="entry name" value="ANKYRIN REPEAT AND BTB/POZ DOMAIN-CONTAINING PROTEIN 1"/>
    <property type="match status" value="1"/>
</dbReference>
<dbReference type="OrthoDB" id="673902at2759"/>
<evidence type="ECO:0000256" key="1">
    <source>
        <dbReference type="ARBA" id="ARBA00004906"/>
    </source>
</evidence>
<keyword evidence="3" id="KW-0040">ANK repeat</keyword>
<keyword evidence="7" id="KW-1185">Reference proteome</keyword>
<protein>
    <submittedName>
        <fullName evidence="6">Ankyrin repeat and BTB/POZ domain-containing protein 1</fullName>
    </submittedName>
</protein>
<dbReference type="PANTHER" id="PTHR46231:SF1">
    <property type="entry name" value="ANKYRIN REPEAT AND BTB_POZ DOMAIN-CONTAINING PROTEIN 1"/>
    <property type="match status" value="1"/>
</dbReference>
<dbReference type="SUPFAM" id="SSF54695">
    <property type="entry name" value="POZ domain"/>
    <property type="match status" value="1"/>
</dbReference>
<dbReference type="InterPro" id="IPR044515">
    <property type="entry name" value="ABTB1"/>
</dbReference>
<reference evidence="6 7" key="1">
    <citation type="journal article" date="2023" name="Commun. Biol.">
        <title>Reorganization of the ancestral sex-determining regions during the evolution of trioecy in Pleodorina starrii.</title>
        <authorList>
            <person name="Takahashi K."/>
            <person name="Suzuki S."/>
            <person name="Kawai-Toyooka H."/>
            <person name="Yamamoto K."/>
            <person name="Hamaji T."/>
            <person name="Ootsuki R."/>
            <person name="Yamaguchi H."/>
            <person name="Kawachi M."/>
            <person name="Higashiyama T."/>
            <person name="Nozaki H."/>
        </authorList>
    </citation>
    <scope>NUCLEOTIDE SEQUENCE [LARGE SCALE GENOMIC DNA]</scope>
    <source>
        <strain evidence="6 7">NIES-4479</strain>
    </source>
</reference>
<sequence>MLRRVLHPGAGPAVGGQRCPNSATVVGIAVRPAPLGKSKGSTASGPGQGQGPHETLVFSATQISKLEGEGGSGGVGHSLAFKGVNKQANFENVSCPVYEPTTDCVLFVKDGTYIMKLDSSNRFDYVLDNQYKLNFQRISALAPDGLGRVYVSYAGGIGKVHLDGPTVTPLPRSVPPSNSSWVGLAYNNAAGVLFAATHTAICIVGDPASASVSGSSSGSGSGTPTPPELPKRSAGEGSEGTLRLVAGDWAAAGSEDGAGTAARFTNIAAIAAGADGLLYILDDDDVRILDPNTFVVSTAFPGVHTRVPTCMCVLPYGDLAVGDGGCGNASGSVSVIRAKALAPGSGHALGGRAAGARPPSPRPQQPSPAAALLHEILAAAAAAAASSTAPSTAAAAADGGDGRDFVGISVGSGVRFTAHRGLLAERSAYFRRLLGPAGDGTGSGGGGAAALELSLSDVDPWVFAWLLTYMYTGDACVPEELLRPAAALAWQLQLPSDCTGRQQEWLLAATTPATAVSDLAWAAQYGMDELVRQLRAYVLRHRREVDLGEVGELVGRQPEVAASLMCDLAVGP</sequence>
<feature type="domain" description="BTB" evidence="5">
    <location>
        <begin position="404"/>
        <end position="479"/>
    </location>
</feature>
<accession>A0A9W6EZ22</accession>
<dbReference type="GO" id="GO:0000151">
    <property type="term" value="C:ubiquitin ligase complex"/>
    <property type="evidence" value="ECO:0007669"/>
    <property type="project" value="TreeGrafter"/>
</dbReference>
<comment type="pathway">
    <text evidence="1">Protein modification; protein ubiquitination.</text>
</comment>
<dbReference type="InterPro" id="IPR011042">
    <property type="entry name" value="6-blade_b-propeller_TolB-like"/>
</dbReference>
<dbReference type="GO" id="GO:0005737">
    <property type="term" value="C:cytoplasm"/>
    <property type="evidence" value="ECO:0007669"/>
    <property type="project" value="TreeGrafter"/>
</dbReference>
<evidence type="ECO:0000313" key="6">
    <source>
        <dbReference type="EMBL" id="GLC49830.1"/>
    </source>
</evidence>
<name>A0A9W6EZ22_9CHLO</name>
<dbReference type="CDD" id="cd18186">
    <property type="entry name" value="BTB_POZ_ZBTB_KLHL-like"/>
    <property type="match status" value="1"/>
</dbReference>
<dbReference type="InterPro" id="IPR000210">
    <property type="entry name" value="BTB/POZ_dom"/>
</dbReference>
<dbReference type="Pfam" id="PF00651">
    <property type="entry name" value="BTB"/>
    <property type="match status" value="1"/>
</dbReference>
<gene>
    <name evidence="6" type="primary">PLEST008950</name>
    <name evidence="6" type="ORF">PLESTB_000313500</name>
</gene>
<keyword evidence="2" id="KW-0677">Repeat</keyword>
<dbReference type="PROSITE" id="PS50097">
    <property type="entry name" value="BTB"/>
    <property type="match status" value="1"/>
</dbReference>
<evidence type="ECO:0000313" key="7">
    <source>
        <dbReference type="Proteomes" id="UP001165080"/>
    </source>
</evidence>